<reference evidence="4" key="1">
    <citation type="submission" date="2017-06" db="EMBL/GenBank/DDBJ databases">
        <authorList>
            <person name="Varghese N."/>
            <person name="Submissions S."/>
        </authorList>
    </citation>
    <scope>NUCLEOTIDE SEQUENCE [LARGE SCALE GENOMIC DNA]</scope>
    <source>
        <strain evidence="4">DSM 45207</strain>
    </source>
</reference>
<name>A0A238Z7J7_9PSEU</name>
<evidence type="ECO:0000313" key="3">
    <source>
        <dbReference type="EMBL" id="SNR78764.1"/>
    </source>
</evidence>
<feature type="transmembrane region" description="Helical" evidence="2">
    <location>
        <begin position="111"/>
        <end position="132"/>
    </location>
</feature>
<feature type="region of interest" description="Disordered" evidence="1">
    <location>
        <begin position="170"/>
        <end position="232"/>
    </location>
</feature>
<feature type="transmembrane region" description="Helical" evidence="2">
    <location>
        <begin position="144"/>
        <end position="165"/>
    </location>
</feature>
<organism evidence="3 4">
    <name type="scientific">Haloechinothrix alba</name>
    <dbReference type="NCBI Taxonomy" id="664784"/>
    <lineage>
        <taxon>Bacteria</taxon>
        <taxon>Bacillati</taxon>
        <taxon>Actinomycetota</taxon>
        <taxon>Actinomycetes</taxon>
        <taxon>Pseudonocardiales</taxon>
        <taxon>Pseudonocardiaceae</taxon>
        <taxon>Haloechinothrix</taxon>
    </lineage>
</organism>
<gene>
    <name evidence="3" type="ORF">SAMN06265360_11966</name>
</gene>
<dbReference type="RefSeq" id="WP_089302741.1">
    <property type="nucleotide sequence ID" value="NZ_FZNW01000019.1"/>
</dbReference>
<dbReference type="AlphaFoldDB" id="A0A238Z7J7"/>
<feature type="transmembrane region" description="Helical" evidence="2">
    <location>
        <begin position="45"/>
        <end position="67"/>
    </location>
</feature>
<feature type="compositionally biased region" description="Basic and acidic residues" evidence="1">
    <location>
        <begin position="178"/>
        <end position="187"/>
    </location>
</feature>
<dbReference type="EMBL" id="FZNW01000019">
    <property type="protein sequence ID" value="SNR78764.1"/>
    <property type="molecule type" value="Genomic_DNA"/>
</dbReference>
<accession>A0A238Z7J7</accession>
<feature type="transmembrane region" description="Helical" evidence="2">
    <location>
        <begin position="74"/>
        <end position="91"/>
    </location>
</feature>
<protein>
    <submittedName>
        <fullName evidence="3">Uncharacterized protein</fullName>
    </submittedName>
</protein>
<keyword evidence="2" id="KW-0812">Transmembrane</keyword>
<evidence type="ECO:0000313" key="4">
    <source>
        <dbReference type="Proteomes" id="UP000198348"/>
    </source>
</evidence>
<sequence>MHMQHDTTSRRHRTDIRLATVVAAFASVGAGLIHAAVTPQHWQEWIPAGVFFAGIALFQLAWAGAVLRLPRTGVVSVAIAANLASMALWGASRTWGVPFGPHAGEPEAIGIAGVLAVLFEAIVVLSAAWSLLPRERSAVFAPGAYRFAAAGAAVFVVALTPLGVLSGLEHTHGGTGHGHSDSDHEEQGEPTPAPERDTSQPPTPDADTPPSEEPSTRNDDHDEHGDSDHSHD</sequence>
<feature type="compositionally biased region" description="Basic and acidic residues" evidence="1">
    <location>
        <begin position="214"/>
        <end position="232"/>
    </location>
</feature>
<dbReference type="OrthoDB" id="3365791at2"/>
<evidence type="ECO:0000256" key="2">
    <source>
        <dbReference type="SAM" id="Phobius"/>
    </source>
</evidence>
<evidence type="ECO:0000256" key="1">
    <source>
        <dbReference type="SAM" id="MobiDB-lite"/>
    </source>
</evidence>
<keyword evidence="2" id="KW-0472">Membrane</keyword>
<keyword evidence="4" id="KW-1185">Reference proteome</keyword>
<keyword evidence="2" id="KW-1133">Transmembrane helix</keyword>
<dbReference type="Proteomes" id="UP000198348">
    <property type="component" value="Unassembled WGS sequence"/>
</dbReference>
<proteinExistence type="predicted"/>